<name>A0A3M7QYD1_BRAPC</name>
<dbReference type="EMBL" id="REGN01004830">
    <property type="protein sequence ID" value="RNA16018.1"/>
    <property type="molecule type" value="Genomic_DNA"/>
</dbReference>
<sequence length="61" mass="6940">MILITFLKFIHFDVFNILINIKLILKSTENYCYVNTVYCLCLGDGLELELNDFAGTQPGGH</sequence>
<keyword evidence="2" id="KW-1185">Reference proteome</keyword>
<evidence type="ECO:0000313" key="2">
    <source>
        <dbReference type="Proteomes" id="UP000276133"/>
    </source>
</evidence>
<organism evidence="1 2">
    <name type="scientific">Brachionus plicatilis</name>
    <name type="common">Marine rotifer</name>
    <name type="synonym">Brachionus muelleri</name>
    <dbReference type="NCBI Taxonomy" id="10195"/>
    <lineage>
        <taxon>Eukaryota</taxon>
        <taxon>Metazoa</taxon>
        <taxon>Spiralia</taxon>
        <taxon>Gnathifera</taxon>
        <taxon>Rotifera</taxon>
        <taxon>Eurotatoria</taxon>
        <taxon>Monogononta</taxon>
        <taxon>Pseudotrocha</taxon>
        <taxon>Ploima</taxon>
        <taxon>Brachionidae</taxon>
        <taxon>Brachionus</taxon>
    </lineage>
</organism>
<dbReference type="AlphaFoldDB" id="A0A3M7QYD1"/>
<gene>
    <name evidence="1" type="ORF">BpHYR1_021127</name>
</gene>
<proteinExistence type="predicted"/>
<comment type="caution">
    <text evidence="1">The sequence shown here is derived from an EMBL/GenBank/DDBJ whole genome shotgun (WGS) entry which is preliminary data.</text>
</comment>
<dbReference type="Proteomes" id="UP000276133">
    <property type="component" value="Unassembled WGS sequence"/>
</dbReference>
<protein>
    <submittedName>
        <fullName evidence="1">Uncharacterized protein</fullName>
    </submittedName>
</protein>
<reference evidence="1 2" key="1">
    <citation type="journal article" date="2018" name="Sci. Rep.">
        <title>Genomic signatures of local adaptation to the degree of environmental predictability in rotifers.</title>
        <authorList>
            <person name="Franch-Gras L."/>
            <person name="Hahn C."/>
            <person name="Garcia-Roger E.M."/>
            <person name="Carmona M.J."/>
            <person name="Serra M."/>
            <person name="Gomez A."/>
        </authorList>
    </citation>
    <scope>NUCLEOTIDE SEQUENCE [LARGE SCALE GENOMIC DNA]</scope>
    <source>
        <strain evidence="1">HYR1</strain>
    </source>
</reference>
<accession>A0A3M7QYD1</accession>
<evidence type="ECO:0000313" key="1">
    <source>
        <dbReference type="EMBL" id="RNA16018.1"/>
    </source>
</evidence>